<proteinExistence type="predicted"/>
<dbReference type="Gene3D" id="3.40.1410.10">
    <property type="entry name" value="Chorismate lyase-like"/>
    <property type="match status" value="1"/>
</dbReference>
<keyword evidence="3" id="KW-1185">Reference proteome</keyword>
<sequence length="204" mass="21601">MTIDTLIEGFGAFFDKAGEAVPALRRTPGPPPAPFDALLAHRRTMTEVLAAAWSSPLRRRTLEEKVTGGRLARTVLLLSGTGQPVEFAHLQVELEALPDAPSLSLSRSPTPFGAWLRAAGLEPRIAVETFFTAEPTALLRQFLRHGAAPLWGRVANLHDETGRLLARSLEIPVAPGPAGRPAPACDPEVSGPADGSPSRLPGTG</sequence>
<name>A0AAP3XSR4_9PROT</name>
<evidence type="ECO:0000313" key="2">
    <source>
        <dbReference type="EMBL" id="MDF1587344.1"/>
    </source>
</evidence>
<dbReference type="AlphaFoldDB" id="A0AAP3XSR4"/>
<comment type="caution">
    <text evidence="2">The sequence shown here is derived from an EMBL/GenBank/DDBJ whole genome shotgun (WGS) entry which is preliminary data.</text>
</comment>
<protein>
    <submittedName>
        <fullName evidence="2">Uncharacterized protein</fullName>
    </submittedName>
</protein>
<dbReference type="EMBL" id="JARGEQ010000126">
    <property type="protein sequence ID" value="MDF1587344.1"/>
    <property type="molecule type" value="Genomic_DNA"/>
</dbReference>
<gene>
    <name evidence="2" type="ORF">PZ740_13235</name>
</gene>
<dbReference type="SUPFAM" id="SSF64288">
    <property type="entry name" value="Chorismate lyase-like"/>
    <property type="match status" value="1"/>
</dbReference>
<feature type="region of interest" description="Disordered" evidence="1">
    <location>
        <begin position="175"/>
        <end position="204"/>
    </location>
</feature>
<reference evidence="2 3" key="1">
    <citation type="submission" date="2023-03" db="EMBL/GenBank/DDBJ databases">
        <title>YIM 152171 draft genome.</title>
        <authorList>
            <person name="Yang Z."/>
        </authorList>
    </citation>
    <scope>NUCLEOTIDE SEQUENCE [LARGE SCALE GENOMIC DNA]</scope>
    <source>
        <strain evidence="2 3">YIM 152171</strain>
    </source>
</reference>
<dbReference type="InterPro" id="IPR028978">
    <property type="entry name" value="Chorismate_lyase_/UTRA_dom_sf"/>
</dbReference>
<dbReference type="RefSeq" id="WP_327789762.1">
    <property type="nucleotide sequence ID" value="NZ_JARGEQ010000126.1"/>
</dbReference>
<accession>A0AAP3XSR4</accession>
<evidence type="ECO:0000313" key="3">
    <source>
        <dbReference type="Proteomes" id="UP001301140"/>
    </source>
</evidence>
<dbReference type="Proteomes" id="UP001301140">
    <property type="component" value="Unassembled WGS sequence"/>
</dbReference>
<evidence type="ECO:0000256" key="1">
    <source>
        <dbReference type="SAM" id="MobiDB-lite"/>
    </source>
</evidence>
<organism evidence="2 3">
    <name type="scientific">Marinimicrococcus flavescens</name>
    <dbReference type="NCBI Taxonomy" id="3031815"/>
    <lineage>
        <taxon>Bacteria</taxon>
        <taxon>Pseudomonadati</taxon>
        <taxon>Pseudomonadota</taxon>
        <taxon>Alphaproteobacteria</taxon>
        <taxon>Geminicoccales</taxon>
        <taxon>Geminicoccaceae</taxon>
        <taxon>Marinimicrococcus</taxon>
    </lineage>
</organism>